<proteinExistence type="predicted"/>
<evidence type="ECO:0000313" key="1">
    <source>
        <dbReference type="EMBL" id="GJJ07902.1"/>
    </source>
</evidence>
<accession>A0AAV5A380</accession>
<name>A0AAV5A380_9AGAM</name>
<dbReference type="InterPro" id="IPR032675">
    <property type="entry name" value="LRR_dom_sf"/>
</dbReference>
<comment type="caution">
    <text evidence="1">The sequence shown here is derived from an EMBL/GenBank/DDBJ whole genome shotgun (WGS) entry which is preliminary data.</text>
</comment>
<dbReference type="EMBL" id="BPWL01000002">
    <property type="protein sequence ID" value="GJJ07902.1"/>
    <property type="molecule type" value="Genomic_DNA"/>
</dbReference>
<reference evidence="1" key="1">
    <citation type="submission" date="2021-10" db="EMBL/GenBank/DDBJ databases">
        <title>De novo Genome Assembly of Clathrus columnatus (Basidiomycota, Fungi) Using Illumina and Nanopore Sequence Data.</title>
        <authorList>
            <person name="Ogiso-Tanaka E."/>
            <person name="Itagaki H."/>
            <person name="Hosoya T."/>
            <person name="Hosaka K."/>
        </authorList>
    </citation>
    <scope>NUCLEOTIDE SEQUENCE</scope>
    <source>
        <strain evidence="1">MO-923</strain>
    </source>
</reference>
<evidence type="ECO:0000313" key="2">
    <source>
        <dbReference type="Proteomes" id="UP001050691"/>
    </source>
</evidence>
<gene>
    <name evidence="1" type="ORF">Clacol_002108</name>
</gene>
<organism evidence="1 2">
    <name type="scientific">Clathrus columnatus</name>
    <dbReference type="NCBI Taxonomy" id="1419009"/>
    <lineage>
        <taxon>Eukaryota</taxon>
        <taxon>Fungi</taxon>
        <taxon>Dikarya</taxon>
        <taxon>Basidiomycota</taxon>
        <taxon>Agaricomycotina</taxon>
        <taxon>Agaricomycetes</taxon>
        <taxon>Phallomycetidae</taxon>
        <taxon>Phallales</taxon>
        <taxon>Clathraceae</taxon>
        <taxon>Clathrus</taxon>
    </lineage>
</organism>
<dbReference type="Gene3D" id="3.80.10.10">
    <property type="entry name" value="Ribonuclease Inhibitor"/>
    <property type="match status" value="1"/>
</dbReference>
<dbReference type="SUPFAM" id="SSF52047">
    <property type="entry name" value="RNI-like"/>
    <property type="match status" value="1"/>
</dbReference>
<dbReference type="Proteomes" id="UP001050691">
    <property type="component" value="Unassembled WGS sequence"/>
</dbReference>
<sequence>MTGELFIALSRLPQLQDLSLTFWSPGFSFVDRDLRDLPKKKIKHHDEPSKDIPFRSLERIDMSNSDFMMTETLRCGLQLLKLVGLTYWYSSPDLTIAFMGSLHKICPNLEEISISTHVNLPFQAIRSLLKCPALVKIVSDNIVDMDLEAIAIIATNHSSWQVIDLPSAKALSYQALIPFARNCPDLYKLSLTLDSKLGIPDPNTFPMGVKFSSLTLLIVGVSELTPNPELALFLSKICTRPIEITSYSVTWKSIEKLVNVLITTQLEIQTLKDENTLLYAQKLIKITTHIVSEAHVLVQCLSTV</sequence>
<protein>
    <submittedName>
        <fullName evidence="1">Uncharacterized protein</fullName>
    </submittedName>
</protein>
<dbReference type="AlphaFoldDB" id="A0AAV5A380"/>
<keyword evidence="2" id="KW-1185">Reference proteome</keyword>